<sequence>MERLHLDVKYDLIVVRKGYAYLKLNNLPPNYNFD</sequence>
<protein>
    <submittedName>
        <fullName evidence="1">Uncharacterized protein</fullName>
    </submittedName>
</protein>
<dbReference type="EMBL" id="JH993935">
    <property type="protein sequence ID" value="ELQ75718.1"/>
    <property type="molecule type" value="Genomic_DNA"/>
</dbReference>
<name>L7JW79_TRAHO</name>
<accession>L7JW79</accession>
<gene>
    <name evidence="1" type="ORF">THOM_1390</name>
</gene>
<keyword evidence="2" id="KW-1185">Reference proteome</keyword>
<evidence type="ECO:0000313" key="2">
    <source>
        <dbReference type="Proteomes" id="UP000011185"/>
    </source>
</evidence>
<dbReference type="AlphaFoldDB" id="L7JW79"/>
<reference evidence="1 2" key="1">
    <citation type="journal article" date="2012" name="PLoS Pathog.">
        <title>The genome of the obligate intracellular parasite Trachipleistophora hominis: new insights into microsporidian genome dynamics and reductive evolution.</title>
        <authorList>
            <person name="Heinz E."/>
            <person name="Williams T.A."/>
            <person name="Nakjang S."/>
            <person name="Noel C.J."/>
            <person name="Swan D.C."/>
            <person name="Goldberg A.V."/>
            <person name="Harris S.R."/>
            <person name="Weinmaier T."/>
            <person name="Markert S."/>
            <person name="Becher D."/>
            <person name="Bernhardt J."/>
            <person name="Dagan T."/>
            <person name="Hacker C."/>
            <person name="Lucocq J.M."/>
            <person name="Schweder T."/>
            <person name="Rattei T."/>
            <person name="Hall N."/>
            <person name="Hirt R.P."/>
            <person name="Embley T.M."/>
        </authorList>
    </citation>
    <scope>NUCLEOTIDE SEQUENCE [LARGE SCALE GENOMIC DNA]</scope>
</reference>
<dbReference type="InParanoid" id="L7JW79"/>
<dbReference type="HOGENOM" id="CLU_3377386_0_0_1"/>
<evidence type="ECO:0000313" key="1">
    <source>
        <dbReference type="EMBL" id="ELQ75718.1"/>
    </source>
</evidence>
<dbReference type="VEuPathDB" id="MicrosporidiaDB:THOM_1390"/>
<dbReference type="Proteomes" id="UP000011185">
    <property type="component" value="Unassembled WGS sequence"/>
</dbReference>
<proteinExistence type="predicted"/>
<organism evidence="1 2">
    <name type="scientific">Trachipleistophora hominis</name>
    <name type="common">Microsporidian parasite</name>
    <dbReference type="NCBI Taxonomy" id="72359"/>
    <lineage>
        <taxon>Eukaryota</taxon>
        <taxon>Fungi</taxon>
        <taxon>Fungi incertae sedis</taxon>
        <taxon>Microsporidia</taxon>
        <taxon>Pleistophoridae</taxon>
        <taxon>Trachipleistophora</taxon>
    </lineage>
</organism>